<reference evidence="6" key="1">
    <citation type="journal article" date="2023" name="Mol. Biol. Evol.">
        <title>Third-Generation Sequencing Reveals the Adaptive Role of the Epigenome in Three Deep-Sea Polychaetes.</title>
        <authorList>
            <person name="Perez M."/>
            <person name="Aroh O."/>
            <person name="Sun Y."/>
            <person name="Lan Y."/>
            <person name="Juniper S.K."/>
            <person name="Young C.R."/>
            <person name="Angers B."/>
            <person name="Qian P.Y."/>
        </authorList>
    </citation>
    <scope>NUCLEOTIDE SEQUENCE</scope>
    <source>
        <strain evidence="6">R07B-5</strain>
    </source>
</reference>
<name>A0AAD9PFQ0_RIDPI</name>
<keyword evidence="2" id="KW-0802">TPR repeat</keyword>
<sequence length="394" mass="44611">MATMTDEEREKLAVELDADLQAFVAEKIAENEGKPPRSSVMDQTPEELADELNQHPAFMKDIDLSKPLTPAVEGMMAMKYESDSARDNAESFKDDGNVNFKLKKYKWAIDNYTAGIKCCCGDVMLNTILYSNRAAARYHIGNYRSALNDCVSACKFTEGHMKAITKGAQCCIVLGEFQKGLNWCDAGLRIKPGDEVLLKLREKADKLHRQKERDERKAMKKEQKQKADDDKLLATIQQHGVKLVDTTDTDDTAVALDKLSLDSVETHHPSGARVTLDSSGALHWPILFLYPEHGETDFIMQFSEKSKFVDHMEMMFPVAGEPQTWDTDNKYRAPNCQIFFEDQEKDRLYPVDMNSTLETVLKHKRCFVRAGTPAFIVLIKDSPFAKHYLSKHGL</sequence>
<keyword evidence="7" id="KW-1185">Reference proteome</keyword>
<accession>A0AAD9PFQ0</accession>
<dbReference type="Proteomes" id="UP001209878">
    <property type="component" value="Unassembled WGS sequence"/>
</dbReference>
<dbReference type="PANTHER" id="PTHR46035:SF1">
    <property type="entry name" value="TETRATRICOPEPTIDE REPEAT PROTEIN 4"/>
    <property type="match status" value="1"/>
</dbReference>
<dbReference type="InterPro" id="IPR044059">
    <property type="entry name" value="Csn1/TTC4_wheel"/>
</dbReference>
<dbReference type="Gene3D" id="1.25.40.10">
    <property type="entry name" value="Tetratricopeptide repeat domain"/>
    <property type="match status" value="1"/>
</dbReference>
<organism evidence="6 7">
    <name type="scientific">Ridgeia piscesae</name>
    <name type="common">Tubeworm</name>
    <dbReference type="NCBI Taxonomy" id="27915"/>
    <lineage>
        <taxon>Eukaryota</taxon>
        <taxon>Metazoa</taxon>
        <taxon>Spiralia</taxon>
        <taxon>Lophotrochozoa</taxon>
        <taxon>Annelida</taxon>
        <taxon>Polychaeta</taxon>
        <taxon>Sedentaria</taxon>
        <taxon>Canalipalpata</taxon>
        <taxon>Sabellida</taxon>
        <taxon>Siboglinidae</taxon>
        <taxon>Ridgeia</taxon>
    </lineage>
</organism>
<dbReference type="InterPro" id="IPR019734">
    <property type="entry name" value="TPR_rpt"/>
</dbReference>
<dbReference type="SMART" id="SM00028">
    <property type="entry name" value="TPR"/>
    <property type="match status" value="3"/>
</dbReference>
<evidence type="ECO:0000313" key="7">
    <source>
        <dbReference type="Proteomes" id="UP001209878"/>
    </source>
</evidence>
<protein>
    <recommendedName>
        <fullName evidence="5">Cns1/TTC4 wheel domain-containing protein</fullName>
    </recommendedName>
</protein>
<dbReference type="PANTHER" id="PTHR46035">
    <property type="entry name" value="TETRATRICOPEPTIDE REPEAT PROTEIN 4"/>
    <property type="match status" value="1"/>
</dbReference>
<evidence type="ECO:0000256" key="4">
    <source>
        <dbReference type="SAM" id="MobiDB-lite"/>
    </source>
</evidence>
<dbReference type="GO" id="GO:0006457">
    <property type="term" value="P:protein folding"/>
    <property type="evidence" value="ECO:0007669"/>
    <property type="project" value="TreeGrafter"/>
</dbReference>
<dbReference type="GO" id="GO:0005829">
    <property type="term" value="C:cytosol"/>
    <property type="evidence" value="ECO:0007669"/>
    <property type="project" value="TreeGrafter"/>
</dbReference>
<dbReference type="GO" id="GO:0051879">
    <property type="term" value="F:Hsp90 protein binding"/>
    <property type="evidence" value="ECO:0007669"/>
    <property type="project" value="InterPro"/>
</dbReference>
<dbReference type="CDD" id="cd21380">
    <property type="entry name" value="CTWD_Cns1"/>
    <property type="match status" value="1"/>
</dbReference>
<dbReference type="SUPFAM" id="SSF48452">
    <property type="entry name" value="TPR-like"/>
    <property type="match status" value="1"/>
</dbReference>
<feature type="domain" description="Cns1/TTC4 wheel" evidence="5">
    <location>
        <begin position="277"/>
        <end position="383"/>
    </location>
</feature>
<evidence type="ECO:0000256" key="2">
    <source>
        <dbReference type="ARBA" id="ARBA00022803"/>
    </source>
</evidence>
<dbReference type="EMBL" id="JAODUO010000004">
    <property type="protein sequence ID" value="KAK2193938.1"/>
    <property type="molecule type" value="Genomic_DNA"/>
</dbReference>
<keyword evidence="1" id="KW-0677">Repeat</keyword>
<dbReference type="GO" id="GO:0005634">
    <property type="term" value="C:nucleus"/>
    <property type="evidence" value="ECO:0007669"/>
    <property type="project" value="TreeGrafter"/>
</dbReference>
<dbReference type="GO" id="GO:0030544">
    <property type="term" value="F:Hsp70 protein binding"/>
    <property type="evidence" value="ECO:0007669"/>
    <property type="project" value="TreeGrafter"/>
</dbReference>
<proteinExistence type="inferred from homology"/>
<evidence type="ECO:0000256" key="3">
    <source>
        <dbReference type="ARBA" id="ARBA00023602"/>
    </source>
</evidence>
<comment type="similarity">
    <text evidence="3">Belongs to the TTC4 family.</text>
</comment>
<dbReference type="AlphaFoldDB" id="A0AAD9PFQ0"/>
<evidence type="ECO:0000256" key="1">
    <source>
        <dbReference type="ARBA" id="ARBA00022737"/>
    </source>
</evidence>
<evidence type="ECO:0000259" key="5">
    <source>
        <dbReference type="Pfam" id="PF18972"/>
    </source>
</evidence>
<dbReference type="InterPro" id="IPR011990">
    <property type="entry name" value="TPR-like_helical_dom_sf"/>
</dbReference>
<feature type="region of interest" description="Disordered" evidence="4">
    <location>
        <begin position="208"/>
        <end position="229"/>
    </location>
</feature>
<dbReference type="Pfam" id="PF18972">
    <property type="entry name" value="Wheel"/>
    <property type="match status" value="1"/>
</dbReference>
<comment type="caution">
    <text evidence="6">The sequence shown here is derived from an EMBL/GenBank/DDBJ whole genome shotgun (WGS) entry which is preliminary data.</text>
</comment>
<gene>
    <name evidence="6" type="ORF">NP493_4g02022</name>
</gene>
<evidence type="ECO:0000313" key="6">
    <source>
        <dbReference type="EMBL" id="KAK2193938.1"/>
    </source>
</evidence>